<dbReference type="InterPro" id="IPR036412">
    <property type="entry name" value="HAD-like_sf"/>
</dbReference>
<reference evidence="4 5" key="1">
    <citation type="journal article" date="2024" name="Int. J. Mol. Sci.">
        <title>Exploration of Alicyclobacillus spp. Genome in Search of Antibiotic Resistance.</title>
        <authorList>
            <person name="Bucka-Kolendo J."/>
            <person name="Kiousi D.E."/>
            <person name="Dekowska A."/>
            <person name="Mikolajczuk-Szczyrba A."/>
            <person name="Karadedos D.M."/>
            <person name="Michael P."/>
            <person name="Galanis A."/>
            <person name="Sokolowska B."/>
        </authorList>
    </citation>
    <scope>NUCLEOTIDE SEQUENCE [LARGE SCALE GENOMIC DNA]</scope>
    <source>
        <strain evidence="4 5">KKP 3000</strain>
    </source>
</reference>
<accession>A0ABV5A9M1</accession>
<gene>
    <name evidence="4" type="ORF">KKP3000_001422</name>
</gene>
<dbReference type="SUPFAM" id="SSF56784">
    <property type="entry name" value="HAD-like"/>
    <property type="match status" value="1"/>
</dbReference>
<proteinExistence type="predicted"/>
<dbReference type="EC" id="3.1.3.-" evidence="4"/>
<evidence type="ECO:0000313" key="4">
    <source>
        <dbReference type="EMBL" id="MFB5188983.1"/>
    </source>
</evidence>
<dbReference type="InterPro" id="IPR023214">
    <property type="entry name" value="HAD_sf"/>
</dbReference>
<dbReference type="GO" id="GO:0016787">
    <property type="term" value="F:hydrolase activity"/>
    <property type="evidence" value="ECO:0007669"/>
    <property type="project" value="UniProtKB-KW"/>
</dbReference>
<dbReference type="Gene3D" id="3.40.50.1000">
    <property type="entry name" value="HAD superfamily/HAD-like"/>
    <property type="match status" value="1"/>
</dbReference>
<protein>
    <submittedName>
        <fullName evidence="4">HAD family hydrolase</fullName>
        <ecNumber evidence="4">3.1.3.-</ecNumber>
    </submittedName>
</protein>
<sequence>MITHVIWDLGDTLITPPNGGQDLQPLDQCMEVHLRPGAQGILRKVSELGYVQAILSNTATSDSRTVRRLLTRLCVENYFEFIYATQSELSHDKPEKPDPMVFDIVLDALGILPEQSVMVGNSWDNDVLGANRSGMHACWLVNQSVSVRKNVTSRVESPPFVIPVYDIADVPDALQLLRSAVTIRSNEEIR</sequence>
<organism evidence="4 5">
    <name type="scientific">Alicyclobacillus fastidiosus</name>
    <dbReference type="NCBI Taxonomy" id="392011"/>
    <lineage>
        <taxon>Bacteria</taxon>
        <taxon>Bacillati</taxon>
        <taxon>Bacillota</taxon>
        <taxon>Bacilli</taxon>
        <taxon>Bacillales</taxon>
        <taxon>Alicyclobacillaceae</taxon>
        <taxon>Alicyclobacillus</taxon>
    </lineage>
</organism>
<comment type="caution">
    <text evidence="4">The sequence shown here is derived from an EMBL/GenBank/DDBJ whole genome shotgun (WGS) entry which is preliminary data.</text>
</comment>
<dbReference type="Proteomes" id="UP001579974">
    <property type="component" value="Unassembled WGS sequence"/>
</dbReference>
<dbReference type="PANTHER" id="PTHR46470">
    <property type="entry name" value="N-ACYLNEURAMINATE-9-PHOSPHATASE"/>
    <property type="match status" value="1"/>
</dbReference>
<dbReference type="RefSeq" id="WP_275475805.1">
    <property type="nucleotide sequence ID" value="NZ_CP162940.1"/>
</dbReference>
<evidence type="ECO:0000313" key="5">
    <source>
        <dbReference type="Proteomes" id="UP001579974"/>
    </source>
</evidence>
<keyword evidence="2 4" id="KW-0378">Hydrolase</keyword>
<dbReference type="InterPro" id="IPR051400">
    <property type="entry name" value="HAD-like_hydrolase"/>
</dbReference>
<keyword evidence="3" id="KW-0460">Magnesium</keyword>
<keyword evidence="1" id="KW-0479">Metal-binding</keyword>
<dbReference type="Pfam" id="PF13419">
    <property type="entry name" value="HAD_2"/>
    <property type="match status" value="1"/>
</dbReference>
<dbReference type="InterPro" id="IPR041492">
    <property type="entry name" value="HAD_2"/>
</dbReference>
<evidence type="ECO:0000256" key="3">
    <source>
        <dbReference type="ARBA" id="ARBA00022842"/>
    </source>
</evidence>
<name>A0ABV5A9M1_9BACL</name>
<keyword evidence="5" id="KW-1185">Reference proteome</keyword>
<dbReference type="EMBL" id="JBDXSU010000001">
    <property type="protein sequence ID" value="MFB5188983.1"/>
    <property type="molecule type" value="Genomic_DNA"/>
</dbReference>
<dbReference type="PANTHER" id="PTHR46470:SF2">
    <property type="entry name" value="GLYCERALDEHYDE 3-PHOSPHATE PHOSPHATASE"/>
    <property type="match status" value="1"/>
</dbReference>
<evidence type="ECO:0000256" key="1">
    <source>
        <dbReference type="ARBA" id="ARBA00022723"/>
    </source>
</evidence>
<evidence type="ECO:0000256" key="2">
    <source>
        <dbReference type="ARBA" id="ARBA00022801"/>
    </source>
</evidence>